<dbReference type="InterPro" id="IPR000525">
    <property type="entry name" value="Initiator_Rep_WH1"/>
</dbReference>
<proteinExistence type="inferred from homology"/>
<evidence type="ECO:0000313" key="5">
    <source>
        <dbReference type="Proteomes" id="UP000248798"/>
    </source>
</evidence>
<dbReference type="EMBL" id="QLNI01000032">
    <property type="protein sequence ID" value="RAM01113.1"/>
    <property type="molecule type" value="Genomic_DNA"/>
</dbReference>
<comment type="similarity">
    <text evidence="1">Belongs to the initiator RepB protein family.</text>
</comment>
<evidence type="ECO:0000313" key="4">
    <source>
        <dbReference type="EMBL" id="RAM01113.1"/>
    </source>
</evidence>
<reference evidence="4 5" key="1">
    <citation type="submission" date="2018-06" db="EMBL/GenBank/DDBJ databases">
        <title>Complete Genome Sequence of Desulfobacter hydrogenophilus (DSM3380).</title>
        <authorList>
            <person name="Marietou A."/>
            <person name="Schreiber L."/>
            <person name="Marshall I."/>
            <person name="Jorgensen B."/>
        </authorList>
    </citation>
    <scope>NUCLEOTIDE SEQUENCE [LARGE SCALE GENOMIC DNA]</scope>
    <source>
        <strain evidence="4 5">DSM 3380</strain>
    </source>
</reference>
<gene>
    <name evidence="4" type="ORF">DO021_15615</name>
    <name evidence="3" type="ORF">EYB58_11780</name>
</gene>
<dbReference type="Pfam" id="PF21205">
    <property type="entry name" value="Rep3_C"/>
    <property type="match status" value="1"/>
</dbReference>
<keyword evidence="6" id="KW-1185">Reference proteome</keyword>
<sequence length="285" mass="32833">MIKDIDLEQNTLVCKSNALCRASWSPDSIWESRLVALIATQVREDDEDFKGYWVPVSDIINAAEIKKNGKVYKALDELTDKAMGRVIKIKESWGWNKYTLFSTCKFIKKDNAVILGFHPDLKPHYLALKKHFTKYALAEFLALPSTYSQRVYEILRSWDERDATKLSMEDLHEILCTPPSMRKNFGEFKRRVLDKALKDIEEKTPLRWRYEPIKKGRKVIAVRFFFGKKSRAKAESKAKKASQQKQSKTNNALFLAAVQCAADHPDGCGQLRGTKNCCKICMEKK</sequence>
<evidence type="ECO:0000313" key="3">
    <source>
        <dbReference type="EMBL" id="QBH13545.1"/>
    </source>
</evidence>
<accession>A0A328FDE1</accession>
<dbReference type="InterPro" id="IPR036388">
    <property type="entry name" value="WH-like_DNA-bd_sf"/>
</dbReference>
<evidence type="ECO:0000259" key="2">
    <source>
        <dbReference type="Pfam" id="PF01051"/>
    </source>
</evidence>
<dbReference type="Proteomes" id="UP000293902">
    <property type="component" value="Chromosome"/>
</dbReference>
<dbReference type="Gene3D" id="1.10.10.10">
    <property type="entry name" value="Winged helix-like DNA-binding domain superfamily/Winged helix DNA-binding domain"/>
    <property type="match status" value="2"/>
</dbReference>
<name>A0A328FDE1_9BACT</name>
<dbReference type="RefSeq" id="WP_111958341.1">
    <property type="nucleotide sequence ID" value="NZ_CP036313.1"/>
</dbReference>
<dbReference type="Pfam" id="PF01051">
    <property type="entry name" value="Rep3_N"/>
    <property type="match status" value="1"/>
</dbReference>
<dbReference type="EMBL" id="CP036313">
    <property type="protein sequence ID" value="QBH13545.1"/>
    <property type="molecule type" value="Genomic_DNA"/>
</dbReference>
<dbReference type="OrthoDB" id="9122127at2"/>
<reference evidence="3 6" key="2">
    <citation type="submission" date="2019-02" db="EMBL/GenBank/DDBJ databases">
        <title>Complete genome sequence of Desulfobacter hydrogenophilus AcRS1.</title>
        <authorList>
            <person name="Marietou A."/>
            <person name="Lund M.B."/>
            <person name="Marshall I.P.G."/>
            <person name="Schreiber L."/>
            <person name="Jorgensen B."/>
        </authorList>
    </citation>
    <scope>NUCLEOTIDE SEQUENCE [LARGE SCALE GENOMIC DNA]</scope>
    <source>
        <strain evidence="3 6">AcRS1</strain>
    </source>
</reference>
<dbReference type="SUPFAM" id="SSF46785">
    <property type="entry name" value="Winged helix' DNA-binding domain"/>
    <property type="match status" value="2"/>
</dbReference>
<evidence type="ECO:0000313" key="6">
    <source>
        <dbReference type="Proteomes" id="UP000293902"/>
    </source>
</evidence>
<dbReference type="InterPro" id="IPR036390">
    <property type="entry name" value="WH_DNA-bd_sf"/>
</dbReference>
<protein>
    <submittedName>
        <fullName evidence="3">RepB family plasmid replication initiator protein</fullName>
    </submittedName>
</protein>
<dbReference type="GO" id="GO:0003887">
    <property type="term" value="F:DNA-directed DNA polymerase activity"/>
    <property type="evidence" value="ECO:0007669"/>
    <property type="project" value="InterPro"/>
</dbReference>
<dbReference type="Proteomes" id="UP000248798">
    <property type="component" value="Unassembled WGS sequence"/>
</dbReference>
<organism evidence="4 5">
    <name type="scientific">Desulfobacter hydrogenophilus</name>
    <dbReference type="NCBI Taxonomy" id="2291"/>
    <lineage>
        <taxon>Bacteria</taxon>
        <taxon>Pseudomonadati</taxon>
        <taxon>Thermodesulfobacteriota</taxon>
        <taxon>Desulfobacteria</taxon>
        <taxon>Desulfobacterales</taxon>
        <taxon>Desulfobacteraceae</taxon>
        <taxon>Desulfobacter</taxon>
    </lineage>
</organism>
<feature type="domain" description="Initiator Rep protein WH1" evidence="2">
    <location>
        <begin position="13"/>
        <end position="155"/>
    </location>
</feature>
<evidence type="ECO:0000256" key="1">
    <source>
        <dbReference type="ARBA" id="ARBA00038283"/>
    </source>
</evidence>
<dbReference type="GO" id="GO:0006270">
    <property type="term" value="P:DNA replication initiation"/>
    <property type="evidence" value="ECO:0007669"/>
    <property type="project" value="InterPro"/>
</dbReference>
<dbReference type="AlphaFoldDB" id="A0A328FDE1"/>